<feature type="compositionally biased region" description="Low complexity" evidence="1">
    <location>
        <begin position="55"/>
        <end position="66"/>
    </location>
</feature>
<gene>
    <name evidence="2" type="ORF">RHGRI_030524</name>
</gene>
<dbReference type="EMBL" id="JACTNZ010000010">
    <property type="protein sequence ID" value="KAG5530177.1"/>
    <property type="molecule type" value="Genomic_DNA"/>
</dbReference>
<dbReference type="SUPFAM" id="SSF56112">
    <property type="entry name" value="Protein kinase-like (PK-like)"/>
    <property type="match status" value="1"/>
</dbReference>
<evidence type="ECO:0000256" key="1">
    <source>
        <dbReference type="SAM" id="MobiDB-lite"/>
    </source>
</evidence>
<dbReference type="EMBL" id="JACTNZ010000010">
    <property type="protein sequence ID" value="KAG5530178.1"/>
    <property type="molecule type" value="Genomic_DNA"/>
</dbReference>
<evidence type="ECO:0008006" key="4">
    <source>
        <dbReference type="Google" id="ProtNLM"/>
    </source>
</evidence>
<dbReference type="AlphaFoldDB" id="A0AAV6IPG4"/>
<comment type="caution">
    <text evidence="2">The sequence shown here is derived from an EMBL/GenBank/DDBJ whole genome shotgun (WGS) entry which is preliminary data.</text>
</comment>
<keyword evidence="3" id="KW-1185">Reference proteome</keyword>
<dbReference type="Proteomes" id="UP000823749">
    <property type="component" value="Chromosome 10"/>
</dbReference>
<reference evidence="2" key="1">
    <citation type="submission" date="2020-08" db="EMBL/GenBank/DDBJ databases">
        <title>Plant Genome Project.</title>
        <authorList>
            <person name="Zhang R.-G."/>
        </authorList>
    </citation>
    <scope>NUCLEOTIDE SEQUENCE</scope>
    <source>
        <strain evidence="2">WSP0</strain>
        <tissue evidence="2">Leaf</tissue>
    </source>
</reference>
<dbReference type="InterPro" id="IPR011009">
    <property type="entry name" value="Kinase-like_dom_sf"/>
</dbReference>
<protein>
    <recommendedName>
        <fullName evidence="4">Protein kinase domain-containing protein</fullName>
    </recommendedName>
</protein>
<feature type="region of interest" description="Disordered" evidence="1">
    <location>
        <begin position="47"/>
        <end position="96"/>
    </location>
</feature>
<evidence type="ECO:0000313" key="3">
    <source>
        <dbReference type="Proteomes" id="UP000823749"/>
    </source>
</evidence>
<name>A0AAV6IPG4_9ERIC</name>
<accession>A0AAV6IPG4</accession>
<evidence type="ECO:0000313" key="2">
    <source>
        <dbReference type="EMBL" id="KAG5530178.1"/>
    </source>
</evidence>
<feature type="compositionally biased region" description="Basic and acidic residues" evidence="1">
    <location>
        <begin position="67"/>
        <end position="92"/>
    </location>
</feature>
<proteinExistence type="predicted"/>
<organism evidence="2 3">
    <name type="scientific">Rhododendron griersonianum</name>
    <dbReference type="NCBI Taxonomy" id="479676"/>
    <lineage>
        <taxon>Eukaryota</taxon>
        <taxon>Viridiplantae</taxon>
        <taxon>Streptophyta</taxon>
        <taxon>Embryophyta</taxon>
        <taxon>Tracheophyta</taxon>
        <taxon>Spermatophyta</taxon>
        <taxon>Magnoliopsida</taxon>
        <taxon>eudicotyledons</taxon>
        <taxon>Gunneridae</taxon>
        <taxon>Pentapetalae</taxon>
        <taxon>asterids</taxon>
        <taxon>Ericales</taxon>
        <taxon>Ericaceae</taxon>
        <taxon>Ericoideae</taxon>
        <taxon>Rhodoreae</taxon>
        <taxon>Rhododendron</taxon>
    </lineage>
</organism>
<sequence length="457" mass="53665">MEFERQMEFVRILTTDVRYFYPGKAQEHDTERREGVWASLIKDTRYNNDARDGENTGNNGTDNGVRVGEDTRNNNDVRDGNDTSNNDVRDGNDTSNNDVRAQELYCLRKDVTMLSFNNCDKASKVCKFYKDLDYPSIPKVIAKVDDITVVVEKIPQVPIMEWLKKSGPEGRMWTVDSTETQCLELEGRYSNIFRCIVATLSYLHSRDKCHGNLKQGIFVTREEQPRVCIANFDVDIEFGEGLKNDLEDLKSLMETAVENSQLVLPNPPALGAFYDLFREMNQFQIRDFAKFRDFVTFIYWAPIFYNWQDRRDFLNMVEKFSSQDIKRFMHELVHDMLIRGKWKYAIPSMRGWANRIPTLSMNPLREVYEFDNRSTVYGNSGGIYRFHRNCLHHYRGTNRKDCDQRAMEDLLNVFPDAIPAIFKALIDKFHNQNLRMFGKSLTTFLKEDKKEWRNNWS</sequence>